<dbReference type="InterPro" id="IPR021122">
    <property type="entry name" value="RNA_ligase_dom_REL/Rnl2"/>
</dbReference>
<dbReference type="Proteomes" id="UP000008703">
    <property type="component" value="Plasmid pSTRVI02"/>
</dbReference>
<proteinExistence type="predicted"/>
<dbReference type="RefSeq" id="WP_014043898.1">
    <property type="nucleotide sequence ID" value="NC_015952.1"/>
</dbReference>
<geneLocation type="plasmid" evidence="2 3">
    <name>pSTRVI02</name>
</geneLocation>
<keyword evidence="2" id="KW-0614">Plasmid</keyword>
<accession>G2PI12</accession>
<dbReference type="HOGENOM" id="CLU_1072964_0_0_11"/>
<reference evidence="2" key="1">
    <citation type="submission" date="2011-08" db="EMBL/GenBank/DDBJ databases">
        <title>Complete sequence of plasmid 2 of Streptomyces violaceusniger Tu 4113.</title>
        <authorList>
            <consortium name="US DOE Joint Genome Institute"/>
            <person name="Lucas S."/>
            <person name="Han J."/>
            <person name="Lapidus A."/>
            <person name="Cheng J.-F."/>
            <person name="Goodwin L."/>
            <person name="Pitluck S."/>
            <person name="Peters L."/>
            <person name="Ivanova N."/>
            <person name="Daligault H."/>
            <person name="Detter J.C."/>
            <person name="Han C."/>
            <person name="Tapia R."/>
            <person name="Land M."/>
            <person name="Hauser L."/>
            <person name="Kyrpides N."/>
            <person name="Ivanova N."/>
            <person name="Pagani I."/>
            <person name="Hagen A."/>
            <person name="Katz L."/>
            <person name="Fiedler H.-P."/>
            <person name="Keasling J."/>
            <person name="Fortman J."/>
            <person name="Woyke T."/>
        </authorList>
    </citation>
    <scope>NUCLEOTIDE SEQUENCE [LARGE SCALE GENOMIC DNA]</scope>
    <source>
        <strain evidence="2">Tu 4113</strain>
        <plasmid evidence="2">pSTRVI02</plasmid>
    </source>
</reference>
<dbReference type="Pfam" id="PF09414">
    <property type="entry name" value="RNA_ligase"/>
    <property type="match status" value="1"/>
</dbReference>
<sequence length="263" mass="28282">MLDRLEVINSLTKYPSIPTYHALGERGRLADEATPFTGPVTLTEQVDGAGTRIILSADGDYIIGSREHLLHARGDRVAPSVPPGKDIVDALHTLAEELTSPPATGMRVRHASGIRVYYLEVYGSNIGAANKQYTAGGQIGIRLFDVAEIPQDMLNATKAEAASWREGGGQTFADENTLLALAGQDNIPIVPRLGTVDGSSLPKDIEGMNQWLERALPCTGVALDDGAKGQSEGIVLRTPDRSVIAKARFENYWKTLGIKPPKK</sequence>
<dbReference type="KEGG" id="svl:Strvi_0190"/>
<dbReference type="eggNOG" id="ENOG502ZC8X">
    <property type="taxonomic scope" value="Bacteria"/>
</dbReference>
<evidence type="ECO:0000259" key="1">
    <source>
        <dbReference type="Pfam" id="PF09414"/>
    </source>
</evidence>
<feature type="domain" description="RNA ligase" evidence="1">
    <location>
        <begin position="39"/>
        <end position="247"/>
    </location>
</feature>
<dbReference type="SUPFAM" id="SSF56091">
    <property type="entry name" value="DNA ligase/mRNA capping enzyme, catalytic domain"/>
    <property type="match status" value="1"/>
</dbReference>
<name>G2PI12_STRV4</name>
<dbReference type="Gene3D" id="3.30.470.30">
    <property type="entry name" value="DNA ligase/mRNA capping enzyme"/>
    <property type="match status" value="1"/>
</dbReference>
<protein>
    <recommendedName>
        <fullName evidence="1">RNA ligase domain-containing protein</fullName>
    </recommendedName>
</protein>
<dbReference type="EMBL" id="CP002996">
    <property type="protein sequence ID" value="AEM88963.1"/>
    <property type="molecule type" value="Genomic_DNA"/>
</dbReference>
<evidence type="ECO:0000313" key="2">
    <source>
        <dbReference type="EMBL" id="AEM88963.1"/>
    </source>
</evidence>
<dbReference type="AlphaFoldDB" id="G2PI12"/>
<organism evidence="2 3">
    <name type="scientific">Streptomyces violaceusniger (strain Tu 4113)</name>
    <dbReference type="NCBI Taxonomy" id="653045"/>
    <lineage>
        <taxon>Bacteria</taxon>
        <taxon>Bacillati</taxon>
        <taxon>Actinomycetota</taxon>
        <taxon>Actinomycetes</taxon>
        <taxon>Kitasatosporales</taxon>
        <taxon>Streptomycetaceae</taxon>
        <taxon>Streptomyces</taxon>
        <taxon>Streptomyces violaceusniger group</taxon>
    </lineage>
</organism>
<evidence type="ECO:0000313" key="3">
    <source>
        <dbReference type="Proteomes" id="UP000008703"/>
    </source>
</evidence>
<keyword evidence="3" id="KW-1185">Reference proteome</keyword>
<gene>
    <name evidence="2" type="ORF">Strvi_0190</name>
</gene>